<gene>
    <name evidence="1" type="ORF">ARMGADRAFT_732978</name>
</gene>
<organism evidence="1 2">
    <name type="scientific">Armillaria gallica</name>
    <name type="common">Bulbous honey fungus</name>
    <name type="synonym">Armillaria bulbosa</name>
    <dbReference type="NCBI Taxonomy" id="47427"/>
    <lineage>
        <taxon>Eukaryota</taxon>
        <taxon>Fungi</taxon>
        <taxon>Dikarya</taxon>
        <taxon>Basidiomycota</taxon>
        <taxon>Agaricomycotina</taxon>
        <taxon>Agaricomycetes</taxon>
        <taxon>Agaricomycetidae</taxon>
        <taxon>Agaricales</taxon>
        <taxon>Marasmiineae</taxon>
        <taxon>Physalacriaceae</taxon>
        <taxon>Armillaria</taxon>
    </lineage>
</organism>
<name>A0A2H3CVH9_ARMGA</name>
<evidence type="ECO:0000313" key="1">
    <source>
        <dbReference type="EMBL" id="PBK82448.1"/>
    </source>
</evidence>
<keyword evidence="2" id="KW-1185">Reference proteome</keyword>
<dbReference type="AlphaFoldDB" id="A0A2H3CVH9"/>
<protein>
    <submittedName>
        <fullName evidence="1">Uncharacterized protein</fullName>
    </submittedName>
</protein>
<dbReference type="EMBL" id="KZ293717">
    <property type="protein sequence ID" value="PBK82448.1"/>
    <property type="molecule type" value="Genomic_DNA"/>
</dbReference>
<accession>A0A2H3CVH9</accession>
<dbReference type="InParanoid" id="A0A2H3CVH9"/>
<evidence type="ECO:0000313" key="2">
    <source>
        <dbReference type="Proteomes" id="UP000217790"/>
    </source>
</evidence>
<reference evidence="2" key="1">
    <citation type="journal article" date="2017" name="Nat. Ecol. Evol.">
        <title>Genome expansion and lineage-specific genetic innovations in the forest pathogenic fungi Armillaria.</title>
        <authorList>
            <person name="Sipos G."/>
            <person name="Prasanna A.N."/>
            <person name="Walter M.C."/>
            <person name="O'Connor E."/>
            <person name="Balint B."/>
            <person name="Krizsan K."/>
            <person name="Kiss B."/>
            <person name="Hess J."/>
            <person name="Varga T."/>
            <person name="Slot J."/>
            <person name="Riley R."/>
            <person name="Boka B."/>
            <person name="Rigling D."/>
            <person name="Barry K."/>
            <person name="Lee J."/>
            <person name="Mihaltcheva S."/>
            <person name="LaButti K."/>
            <person name="Lipzen A."/>
            <person name="Waldron R."/>
            <person name="Moloney N.M."/>
            <person name="Sperisen C."/>
            <person name="Kredics L."/>
            <person name="Vagvoelgyi C."/>
            <person name="Patrignani A."/>
            <person name="Fitzpatrick D."/>
            <person name="Nagy I."/>
            <person name="Doyle S."/>
            <person name="Anderson J.B."/>
            <person name="Grigoriev I.V."/>
            <person name="Gueldener U."/>
            <person name="Muensterkoetter M."/>
            <person name="Nagy L.G."/>
        </authorList>
    </citation>
    <scope>NUCLEOTIDE SEQUENCE [LARGE SCALE GENOMIC DNA]</scope>
    <source>
        <strain evidence="2">Ar21-2</strain>
    </source>
</reference>
<dbReference type="Proteomes" id="UP000217790">
    <property type="component" value="Unassembled WGS sequence"/>
</dbReference>
<sequence length="94" mass="10969">MGGHSLFPASYVEKMAPALAPTYVPPTAHRSVHPASTEKKEYWPFTHTPTRLRLLERAPTLLSSSRTRVRMERRATLASTLLCYRRCRVWYWCY</sequence>
<proteinExistence type="predicted"/>